<keyword evidence="1" id="KW-0732">Signal</keyword>
<organism evidence="2 3">
    <name type="scientific">Pseudoalteromonas ulvae</name>
    <dbReference type="NCBI Taxonomy" id="107327"/>
    <lineage>
        <taxon>Bacteria</taxon>
        <taxon>Pseudomonadati</taxon>
        <taxon>Pseudomonadota</taxon>
        <taxon>Gammaproteobacteria</taxon>
        <taxon>Alteromonadales</taxon>
        <taxon>Pseudoalteromonadaceae</taxon>
        <taxon>Pseudoalteromonas</taxon>
    </lineage>
</organism>
<dbReference type="InterPro" id="IPR014547">
    <property type="entry name" value="UCP028477"/>
</dbReference>
<feature type="chain" id="PRO_5012354169" description="DUF2145 domain-containing protein" evidence="1">
    <location>
        <begin position="25"/>
        <end position="268"/>
    </location>
</feature>
<feature type="signal peptide" evidence="1">
    <location>
        <begin position="1"/>
        <end position="24"/>
    </location>
</feature>
<name>A0A244CPV6_PSEDV</name>
<keyword evidence="3" id="KW-1185">Reference proteome</keyword>
<dbReference type="Proteomes" id="UP000194841">
    <property type="component" value="Unassembled WGS sequence"/>
</dbReference>
<evidence type="ECO:0000256" key="1">
    <source>
        <dbReference type="SAM" id="SignalP"/>
    </source>
</evidence>
<evidence type="ECO:0000313" key="2">
    <source>
        <dbReference type="EMBL" id="OUL57239.1"/>
    </source>
</evidence>
<evidence type="ECO:0000313" key="3">
    <source>
        <dbReference type="Proteomes" id="UP000194841"/>
    </source>
</evidence>
<gene>
    <name evidence="2" type="ORF">B1199_13800</name>
</gene>
<reference evidence="2 3" key="1">
    <citation type="submission" date="2017-02" db="EMBL/GenBank/DDBJ databases">
        <title>Pseudoalteromonas ulvae TC14 Genome.</title>
        <authorList>
            <person name="Molmeret M."/>
        </authorList>
    </citation>
    <scope>NUCLEOTIDE SEQUENCE [LARGE SCALE GENOMIC DNA]</scope>
    <source>
        <strain evidence="2">TC14</strain>
    </source>
</reference>
<dbReference type="OrthoDB" id="8893883at2"/>
<dbReference type="EMBL" id="MWPV01000004">
    <property type="protein sequence ID" value="OUL57239.1"/>
    <property type="molecule type" value="Genomic_DNA"/>
</dbReference>
<protein>
    <recommendedName>
        <fullName evidence="4">DUF2145 domain-containing protein</fullName>
    </recommendedName>
</protein>
<comment type="caution">
    <text evidence="2">The sequence shown here is derived from an EMBL/GenBank/DDBJ whole genome shotgun (WGS) entry which is preliminary data.</text>
</comment>
<sequence length="268" mass="29642">MKLNDFVSKWVILLAILISPAVFAGSTAKQSAHFSAEQISAFAKDVEYYAAKQGARAFIIARVGRPASTLPKGVSYTHTAVAIYSDITLADGAVEQGYAIHNLYQQAENSAQSELVIDYPVDFFWGAQQLKAGILIPTPQLQQQLIELVASGQHRKLHNPNYSVIANPFNNQFQNCTEFTLDMLNAAIYHTTESSKLKQNALAYFKPQVIKTNPLKLMFGALLLDEVSTADHPRQIQTATFSSLVAYLKRYQLSDEAIHFTSQAITVI</sequence>
<proteinExistence type="predicted"/>
<dbReference type="AlphaFoldDB" id="A0A244CPV6"/>
<evidence type="ECO:0008006" key="4">
    <source>
        <dbReference type="Google" id="ProtNLM"/>
    </source>
</evidence>
<accession>A0A244CPV6</accession>
<dbReference type="Pfam" id="PF09916">
    <property type="entry name" value="DUF2145"/>
    <property type="match status" value="1"/>
</dbReference>
<dbReference type="RefSeq" id="WP_086744701.1">
    <property type="nucleotide sequence ID" value="NZ_MWPV01000004.1"/>
</dbReference>